<evidence type="ECO:0000313" key="8">
    <source>
        <dbReference type="EMBL" id="EKX73255.1"/>
    </source>
</evidence>
<dbReference type="eggNOG" id="ENOG502QPIQ">
    <property type="taxonomic scope" value="Eukaryota"/>
</dbReference>
<dbReference type="AlphaFoldDB" id="L1LDE6"/>
<keyword evidence="3" id="KW-0479">Metal-binding</keyword>
<keyword evidence="2" id="KW-0004">4Fe-4S</keyword>
<protein>
    <recommendedName>
        <fullName evidence="7">4-hydroxy-3-methylbut-2-enyl diphosphate reductase</fullName>
        <ecNumber evidence="7">1.17.7.4</ecNumber>
    </recommendedName>
</protein>
<evidence type="ECO:0000256" key="5">
    <source>
        <dbReference type="ARBA" id="ARBA00023014"/>
    </source>
</evidence>
<dbReference type="Proteomes" id="UP000031512">
    <property type="component" value="Unassembled WGS sequence"/>
</dbReference>
<sequence length="382" mass="43108">MYFISLVSLCFTFSFWVLYPIASFRIKREFYHHFNGKDLKYPRRFTKFRINGLYSESESSANHKTLYLISPRGFCEGVSRAIKTVEETLRIFGPPIYVKHEIVHNEAVCNRLRAKGVIFIEDLNLVPENTIVVYSAHGVSPAIKELAKSRNLIEIDASCPLVNKVHVYVKKKAEEGYKIILIGHKDHQETIGTSGEAPESVTVIETVEDVECLNFSEGTKLFYATQTTLSLDDCREIKEALIKKFPQIETIPSGSICYATTNRQTAIHKAAEFCDLVLIVGSQLSSNAKRLVEAALNRGVRAHLIFNDGEVTEELIGSCKKIALSSSASTPDDLTLKVLEKLKSPPFSFSVEEFEGAVERIPKWRLPRNLEQMIKEHDSKSE</sequence>
<accession>L1LDE6</accession>
<dbReference type="GO" id="GO:0046872">
    <property type="term" value="F:metal ion binding"/>
    <property type="evidence" value="ECO:0007669"/>
    <property type="project" value="UniProtKB-KW"/>
</dbReference>
<keyword evidence="5" id="KW-0411">Iron-sulfur</keyword>
<dbReference type="OrthoDB" id="1698201at2759"/>
<comment type="similarity">
    <text evidence="6">Belongs to the IspH family.</text>
</comment>
<dbReference type="KEGG" id="beq:BEWA_053100"/>
<evidence type="ECO:0000256" key="2">
    <source>
        <dbReference type="ARBA" id="ARBA00022485"/>
    </source>
</evidence>
<dbReference type="STRING" id="1537102.L1LDE6"/>
<reference evidence="8 9" key="1">
    <citation type="journal article" date="2012" name="BMC Genomics">
        <title>Comparative genomic analysis and phylogenetic position of Theileria equi.</title>
        <authorList>
            <person name="Kappmeyer L.S."/>
            <person name="Thiagarajan M."/>
            <person name="Herndon D.R."/>
            <person name="Ramsay J.D."/>
            <person name="Caler E."/>
            <person name="Djikeng A."/>
            <person name="Gillespie J.J."/>
            <person name="Lau A.O."/>
            <person name="Roalson E.H."/>
            <person name="Silva J.C."/>
            <person name="Silva M.G."/>
            <person name="Suarez C.E."/>
            <person name="Ueti M.W."/>
            <person name="Nene V.M."/>
            <person name="Mealey R.H."/>
            <person name="Knowles D.P."/>
            <person name="Brayton K.A."/>
        </authorList>
    </citation>
    <scope>NUCLEOTIDE SEQUENCE [LARGE SCALE GENOMIC DNA]</scope>
    <source>
        <strain evidence="8 9">WA</strain>
    </source>
</reference>
<dbReference type="Gene3D" id="3.40.1010.20">
    <property type="entry name" value="4-hydroxy-3-methylbut-2-enyl diphosphate reductase, catalytic domain"/>
    <property type="match status" value="2"/>
</dbReference>
<dbReference type="NCBIfam" id="TIGR00216">
    <property type="entry name" value="ispH_lytB"/>
    <property type="match status" value="1"/>
</dbReference>
<dbReference type="InterPro" id="IPR003451">
    <property type="entry name" value="LytB/IspH"/>
</dbReference>
<dbReference type="PANTHER" id="PTHR30426:SF0">
    <property type="entry name" value="4-HYDROXY-3-METHYLBUT-2-ENYL DIPHOSPHATE REDUCTASE"/>
    <property type="match status" value="1"/>
</dbReference>
<dbReference type="Gene3D" id="3.40.50.11270">
    <property type="match status" value="1"/>
</dbReference>
<name>L1LDE6_THEEQ</name>
<dbReference type="RefSeq" id="XP_004832707.1">
    <property type="nucleotide sequence ID" value="XM_004832650.1"/>
</dbReference>
<evidence type="ECO:0000256" key="7">
    <source>
        <dbReference type="ARBA" id="ARBA00047177"/>
    </source>
</evidence>
<dbReference type="GO" id="GO:0019288">
    <property type="term" value="P:isopentenyl diphosphate biosynthetic process, methylerythritol 4-phosphate pathway"/>
    <property type="evidence" value="ECO:0007669"/>
    <property type="project" value="InterPro"/>
</dbReference>
<dbReference type="PANTHER" id="PTHR30426">
    <property type="entry name" value="4-HYDROXY-3-METHYLBUT-2-ENYL DIPHOSPHATE REDUCTASE"/>
    <property type="match status" value="1"/>
</dbReference>
<dbReference type="EMBL" id="ACOU01000003">
    <property type="protein sequence ID" value="EKX73255.1"/>
    <property type="molecule type" value="Genomic_DNA"/>
</dbReference>
<dbReference type="GO" id="GO:0050992">
    <property type="term" value="P:dimethylallyl diphosphate biosynthetic process"/>
    <property type="evidence" value="ECO:0007669"/>
    <property type="project" value="InterPro"/>
</dbReference>
<comment type="cofactor">
    <cofactor evidence="1">
        <name>[4Fe-4S] cluster</name>
        <dbReference type="ChEBI" id="CHEBI:49883"/>
    </cofactor>
</comment>
<dbReference type="GO" id="GO:0051745">
    <property type="term" value="F:4-hydroxy-3-methylbut-2-enyl diphosphate reductase activity"/>
    <property type="evidence" value="ECO:0007669"/>
    <property type="project" value="UniProtKB-EC"/>
</dbReference>
<dbReference type="VEuPathDB" id="PiroplasmaDB:BEWA_053100"/>
<keyword evidence="4" id="KW-0408">Iron</keyword>
<dbReference type="Pfam" id="PF02401">
    <property type="entry name" value="LYTB"/>
    <property type="match status" value="1"/>
</dbReference>
<evidence type="ECO:0000256" key="1">
    <source>
        <dbReference type="ARBA" id="ARBA00001966"/>
    </source>
</evidence>
<evidence type="ECO:0000256" key="3">
    <source>
        <dbReference type="ARBA" id="ARBA00022723"/>
    </source>
</evidence>
<organism evidence="8 9">
    <name type="scientific">Theileria equi strain WA</name>
    <dbReference type="NCBI Taxonomy" id="1537102"/>
    <lineage>
        <taxon>Eukaryota</taxon>
        <taxon>Sar</taxon>
        <taxon>Alveolata</taxon>
        <taxon>Apicomplexa</taxon>
        <taxon>Aconoidasida</taxon>
        <taxon>Piroplasmida</taxon>
        <taxon>Theileriidae</taxon>
        <taxon>Theileria</taxon>
    </lineage>
</organism>
<evidence type="ECO:0000256" key="4">
    <source>
        <dbReference type="ARBA" id="ARBA00023004"/>
    </source>
</evidence>
<comment type="caution">
    <text evidence="8">The sequence shown here is derived from an EMBL/GenBank/DDBJ whole genome shotgun (WGS) entry which is preliminary data.</text>
</comment>
<dbReference type="HAMAP" id="MF_00191">
    <property type="entry name" value="IspH"/>
    <property type="match status" value="1"/>
</dbReference>
<dbReference type="GeneID" id="15802862"/>
<keyword evidence="8" id="KW-0560">Oxidoreductase</keyword>
<proteinExistence type="inferred from homology"/>
<evidence type="ECO:0000256" key="6">
    <source>
        <dbReference type="ARBA" id="ARBA00046335"/>
    </source>
</evidence>
<dbReference type="GO" id="GO:0051539">
    <property type="term" value="F:4 iron, 4 sulfur cluster binding"/>
    <property type="evidence" value="ECO:0007669"/>
    <property type="project" value="UniProtKB-KW"/>
</dbReference>
<evidence type="ECO:0000313" key="9">
    <source>
        <dbReference type="Proteomes" id="UP000031512"/>
    </source>
</evidence>
<keyword evidence="9" id="KW-1185">Reference proteome</keyword>
<gene>
    <name evidence="8" type="ORF">BEWA_053100</name>
</gene>
<dbReference type="EC" id="1.17.7.4" evidence="7"/>
<dbReference type="CDD" id="cd13944">
    <property type="entry name" value="lytB_ispH"/>
    <property type="match status" value="1"/>
</dbReference>